<dbReference type="InterPro" id="IPR007485">
    <property type="entry name" value="LPS_assembly_LptE"/>
</dbReference>
<evidence type="ECO:0008006" key="3">
    <source>
        <dbReference type="Google" id="ProtNLM"/>
    </source>
</evidence>
<dbReference type="PROSITE" id="PS51257">
    <property type="entry name" value="PROKAR_LIPOPROTEIN"/>
    <property type="match status" value="1"/>
</dbReference>
<comment type="caution">
    <text evidence="1">The sequence shown here is derived from an EMBL/GenBank/DDBJ whole genome shotgun (WGS) entry which is preliminary data.</text>
</comment>
<dbReference type="RefSeq" id="WP_217425757.1">
    <property type="nucleotide sequence ID" value="NZ_JABSNP010000011.1"/>
</dbReference>
<evidence type="ECO:0000313" key="2">
    <source>
        <dbReference type="Proteomes" id="UP000779507"/>
    </source>
</evidence>
<evidence type="ECO:0000313" key="1">
    <source>
        <dbReference type="EMBL" id="NRT19760.1"/>
    </source>
</evidence>
<name>A0ABX2FTN8_9BACT</name>
<proteinExistence type="predicted"/>
<reference evidence="1 2" key="1">
    <citation type="submission" date="2020-05" db="EMBL/GenBank/DDBJ databases">
        <title>Genomic Encyclopedia of Type Strains, Phase IV (KMG-V): Genome sequencing to study the core and pangenomes of soil and plant-associated prokaryotes.</title>
        <authorList>
            <person name="Whitman W."/>
        </authorList>
    </citation>
    <scope>NUCLEOTIDE SEQUENCE [LARGE SCALE GENOMIC DNA]</scope>
    <source>
        <strain evidence="1 2">9A</strain>
    </source>
</reference>
<organism evidence="1 2">
    <name type="scientific">Hymenobacter caeli</name>
    <dbReference type="NCBI Taxonomy" id="2735894"/>
    <lineage>
        <taxon>Bacteria</taxon>
        <taxon>Pseudomonadati</taxon>
        <taxon>Bacteroidota</taxon>
        <taxon>Cytophagia</taxon>
        <taxon>Cytophagales</taxon>
        <taxon>Hymenobacteraceae</taxon>
        <taxon>Hymenobacter</taxon>
    </lineage>
</organism>
<dbReference type="EMBL" id="JABSNP010000011">
    <property type="protein sequence ID" value="NRT19760.1"/>
    <property type="molecule type" value="Genomic_DNA"/>
</dbReference>
<keyword evidence="2" id="KW-1185">Reference proteome</keyword>
<protein>
    <recommendedName>
        <fullName evidence="3">LptE family protein</fullName>
    </recommendedName>
</protein>
<dbReference type="Proteomes" id="UP000779507">
    <property type="component" value="Unassembled WGS sequence"/>
</dbReference>
<dbReference type="Pfam" id="PF04390">
    <property type="entry name" value="LptE"/>
    <property type="match status" value="1"/>
</dbReference>
<gene>
    <name evidence="1" type="ORF">HNP98_002594</name>
</gene>
<sequence>MLRKSGVRYSLVAISLLLAGCGVYSFNGTNIDPAIRTFSIQTIQTTAPTAPAFLTQRFTEDLKDYFQRNTSLKLVPRDGDIQFDGSIVAYDYAPAAIQKVDNVDLAGSNRLTVQVKVRFTNGKDDKQSFDQVFQSFGDFQSTQDIAAVNNDQTAVRKITNNIITDIFNKSVANW</sequence>
<accession>A0ABX2FTN8</accession>